<dbReference type="AlphaFoldDB" id="A0A1I8BQV8"/>
<evidence type="ECO:0000313" key="2">
    <source>
        <dbReference type="Proteomes" id="UP000095281"/>
    </source>
</evidence>
<dbReference type="WBParaSite" id="MhA1_Contig392.frz3.gene23">
    <property type="protein sequence ID" value="MhA1_Contig392.frz3.gene23"/>
    <property type="gene ID" value="MhA1_Contig392.frz3.gene23"/>
</dbReference>
<dbReference type="Proteomes" id="UP000095281">
    <property type="component" value="Unplaced"/>
</dbReference>
<reference evidence="3" key="1">
    <citation type="submission" date="2016-11" db="UniProtKB">
        <authorList>
            <consortium name="WormBaseParasite"/>
        </authorList>
    </citation>
    <scope>IDENTIFICATION</scope>
</reference>
<feature type="chain" id="PRO_5009316083" evidence="1">
    <location>
        <begin position="18"/>
        <end position="145"/>
    </location>
</feature>
<protein>
    <submittedName>
        <fullName evidence="3">Secreted protein</fullName>
    </submittedName>
</protein>
<feature type="signal peptide" evidence="1">
    <location>
        <begin position="1"/>
        <end position="17"/>
    </location>
</feature>
<evidence type="ECO:0000256" key="1">
    <source>
        <dbReference type="SAM" id="SignalP"/>
    </source>
</evidence>
<organism evidence="2 3">
    <name type="scientific">Meloidogyne hapla</name>
    <name type="common">Root-knot nematode worm</name>
    <dbReference type="NCBI Taxonomy" id="6305"/>
    <lineage>
        <taxon>Eukaryota</taxon>
        <taxon>Metazoa</taxon>
        <taxon>Ecdysozoa</taxon>
        <taxon>Nematoda</taxon>
        <taxon>Chromadorea</taxon>
        <taxon>Rhabditida</taxon>
        <taxon>Tylenchina</taxon>
        <taxon>Tylenchomorpha</taxon>
        <taxon>Tylenchoidea</taxon>
        <taxon>Meloidogynidae</taxon>
        <taxon>Meloidogyninae</taxon>
        <taxon>Meloidogyne</taxon>
    </lineage>
</organism>
<evidence type="ECO:0000313" key="3">
    <source>
        <dbReference type="WBParaSite" id="MhA1_Contig392.frz3.gene23"/>
    </source>
</evidence>
<accession>A0A1I8BQV8</accession>
<sequence length="145" mass="16743">MTVYSLVIMFKIISILAQLTNELGPQSEKQTPLYKQVLNLHKSVNNILRQIMTEFVVGFPYNSYEIISKEFNGIGSKFDSAALDALKPLIQHYCENQMNNLKQLYEQACMSKLTSSIYQKNQEFCLNFCKLHDLLLKEKCVLSIH</sequence>
<name>A0A1I8BQV8_MELHA</name>
<keyword evidence="1" id="KW-0732">Signal</keyword>
<proteinExistence type="predicted"/>
<keyword evidence="2" id="KW-1185">Reference proteome</keyword>